<dbReference type="Gene3D" id="3.90.70.80">
    <property type="match status" value="1"/>
</dbReference>
<keyword evidence="1" id="KW-1133">Transmembrane helix</keyword>
<feature type="non-terminal residue" evidence="2">
    <location>
        <position position="593"/>
    </location>
</feature>
<evidence type="ECO:0008006" key="4">
    <source>
        <dbReference type="Google" id="ProtNLM"/>
    </source>
</evidence>
<keyword evidence="1" id="KW-0472">Membrane</keyword>
<dbReference type="CDD" id="cd22744">
    <property type="entry name" value="OTU"/>
    <property type="match status" value="1"/>
</dbReference>
<dbReference type="Proteomes" id="UP000604046">
    <property type="component" value="Unassembled WGS sequence"/>
</dbReference>
<keyword evidence="3" id="KW-1185">Reference proteome</keyword>
<evidence type="ECO:0000256" key="1">
    <source>
        <dbReference type="SAM" id="Phobius"/>
    </source>
</evidence>
<dbReference type="EMBL" id="CAJNDS010001336">
    <property type="protein sequence ID" value="CAE7255895.1"/>
    <property type="molecule type" value="Genomic_DNA"/>
</dbReference>
<comment type="caution">
    <text evidence="2">The sequence shown here is derived from an EMBL/GenBank/DDBJ whole genome shotgun (WGS) entry which is preliminary data.</text>
</comment>
<protein>
    <recommendedName>
        <fullName evidence="4">OTU domain-containing protein</fullName>
    </recommendedName>
</protein>
<evidence type="ECO:0000313" key="2">
    <source>
        <dbReference type="EMBL" id="CAE7255895.1"/>
    </source>
</evidence>
<accession>A0A812M2H9</accession>
<organism evidence="2 3">
    <name type="scientific">Symbiodinium natans</name>
    <dbReference type="NCBI Taxonomy" id="878477"/>
    <lineage>
        <taxon>Eukaryota</taxon>
        <taxon>Sar</taxon>
        <taxon>Alveolata</taxon>
        <taxon>Dinophyceae</taxon>
        <taxon>Suessiales</taxon>
        <taxon>Symbiodiniaceae</taxon>
        <taxon>Symbiodinium</taxon>
    </lineage>
</organism>
<proteinExistence type="predicted"/>
<keyword evidence="1" id="KW-0812">Transmembrane</keyword>
<gene>
    <name evidence="2" type="ORF">SNAT2548_LOCUS13073</name>
</gene>
<feature type="transmembrane region" description="Helical" evidence="1">
    <location>
        <begin position="527"/>
        <end position="555"/>
    </location>
</feature>
<dbReference type="InterPro" id="IPR038765">
    <property type="entry name" value="Papain-like_cys_pep_sf"/>
</dbReference>
<sequence length="593" mass="65206">ELQVDGGQFEPALTSLAITDVRVGAHGFALVRREQLNSLLQVTSTKNLALVVPGHGDKGFDDLALKAKRVKGTVVVSDPQLKRKELKDVSIFSIGALKVVGSPEFAPQPSVEIAVLAAKANFDADARNWSNFAANARAEFRRLVVSCLAPEHHSRLEMYAFKKLSDSAHRVIVRVPQDAALEFLAKSAVGHSLTFQAVWRDEAHKEFLDSVFCVEWLGPKSLPDARAVLLRIAKHFGLQQNRTGFGVRVPIVEVAEARKILKPNDSRFNDSNRHLVGRIRYFVYGLPDGTSRAEVAKLLLDKLQLAALVGGPLRRGGHLVFPVAIDQEPNKDTFELSTGLNLLVSRILLLRPLHARLTAIAYLRWSNGLLTLKLARSSVLWIKRSDLSGGGGPRSASNEANDFAEAVRQSLRQNDAAVSKWRTARVALKQRVPENFKLSLVPGDGNCLFEAVARAANFILPTRCTAAGLRHDCVQTIQQVSLFRDRFADDLDLSNFCKGMAREATYGDELCALSSVFTLLNFNQCTLAMLALVSTSATMGITTMMLKFLACLLVLQALALRRRPCLPCRLNFKMPTRCTLPVVGVFPVEKLSS</sequence>
<reference evidence="2" key="1">
    <citation type="submission" date="2021-02" db="EMBL/GenBank/DDBJ databases">
        <authorList>
            <person name="Dougan E. K."/>
            <person name="Rhodes N."/>
            <person name="Thang M."/>
            <person name="Chan C."/>
        </authorList>
    </citation>
    <scope>NUCLEOTIDE SEQUENCE</scope>
</reference>
<dbReference type="SUPFAM" id="SSF54001">
    <property type="entry name" value="Cysteine proteinases"/>
    <property type="match status" value="1"/>
</dbReference>
<evidence type="ECO:0000313" key="3">
    <source>
        <dbReference type="Proteomes" id="UP000604046"/>
    </source>
</evidence>
<dbReference type="AlphaFoldDB" id="A0A812M2H9"/>
<name>A0A812M2H9_9DINO</name>